<dbReference type="InterPro" id="IPR050904">
    <property type="entry name" value="Adhesion/Biosynth-related"/>
</dbReference>
<evidence type="ECO:0000256" key="1">
    <source>
        <dbReference type="SAM" id="SignalP"/>
    </source>
</evidence>
<keyword evidence="1" id="KW-0732">Signal</keyword>
<feature type="domain" description="FAS1" evidence="2">
    <location>
        <begin position="528"/>
        <end position="675"/>
    </location>
</feature>
<proteinExistence type="predicted"/>
<feature type="chain" id="PRO_5035918440" description="FAS1 domain-containing protein" evidence="1">
    <location>
        <begin position="18"/>
        <end position="682"/>
    </location>
</feature>
<dbReference type="OrthoDB" id="286301at2759"/>
<organism evidence="3 4">
    <name type="scientific">Paragonimus skrjabini miyazakii</name>
    <dbReference type="NCBI Taxonomy" id="59628"/>
    <lineage>
        <taxon>Eukaryota</taxon>
        <taxon>Metazoa</taxon>
        <taxon>Spiralia</taxon>
        <taxon>Lophotrochozoa</taxon>
        <taxon>Platyhelminthes</taxon>
        <taxon>Trematoda</taxon>
        <taxon>Digenea</taxon>
        <taxon>Plagiorchiida</taxon>
        <taxon>Troglotremata</taxon>
        <taxon>Troglotrematidae</taxon>
        <taxon>Paragonimus</taxon>
    </lineage>
</organism>
<dbReference type="PROSITE" id="PS50213">
    <property type="entry name" value="FAS1"/>
    <property type="match status" value="3"/>
</dbReference>
<dbReference type="InterPro" id="IPR036378">
    <property type="entry name" value="FAS1_dom_sf"/>
</dbReference>
<dbReference type="SUPFAM" id="SSF82153">
    <property type="entry name" value="FAS1 domain"/>
    <property type="match status" value="3"/>
</dbReference>
<feature type="signal peptide" evidence="1">
    <location>
        <begin position="1"/>
        <end position="17"/>
    </location>
</feature>
<dbReference type="GO" id="GO:0030198">
    <property type="term" value="P:extracellular matrix organization"/>
    <property type="evidence" value="ECO:0007669"/>
    <property type="project" value="TreeGrafter"/>
</dbReference>
<keyword evidence="4" id="KW-1185">Reference proteome</keyword>
<dbReference type="SMART" id="SM00554">
    <property type="entry name" value="FAS1"/>
    <property type="match status" value="2"/>
</dbReference>
<feature type="domain" description="FAS1" evidence="2">
    <location>
        <begin position="98"/>
        <end position="224"/>
    </location>
</feature>
<gene>
    <name evidence="3" type="ORF">EG68_00640</name>
</gene>
<dbReference type="GO" id="GO:0031012">
    <property type="term" value="C:extracellular matrix"/>
    <property type="evidence" value="ECO:0007669"/>
    <property type="project" value="TreeGrafter"/>
</dbReference>
<dbReference type="PANTHER" id="PTHR10900:SF114">
    <property type="entry name" value="FAS1 DOMAIN-CONTAINING PROTEIN"/>
    <property type="match status" value="1"/>
</dbReference>
<comment type="caution">
    <text evidence="3">The sequence shown here is derived from an EMBL/GenBank/DDBJ whole genome shotgun (WGS) entry which is preliminary data.</text>
</comment>
<dbReference type="GO" id="GO:0007155">
    <property type="term" value="P:cell adhesion"/>
    <property type="evidence" value="ECO:0007669"/>
    <property type="project" value="TreeGrafter"/>
</dbReference>
<dbReference type="PANTHER" id="PTHR10900">
    <property type="entry name" value="PERIOSTIN-RELATED"/>
    <property type="match status" value="1"/>
</dbReference>
<evidence type="ECO:0000313" key="3">
    <source>
        <dbReference type="EMBL" id="KAF7262050.1"/>
    </source>
</evidence>
<feature type="domain" description="FAS1" evidence="2">
    <location>
        <begin position="230"/>
        <end position="365"/>
    </location>
</feature>
<dbReference type="Pfam" id="PF02469">
    <property type="entry name" value="Fasciclin"/>
    <property type="match status" value="2"/>
</dbReference>
<dbReference type="Proteomes" id="UP000822476">
    <property type="component" value="Unassembled WGS sequence"/>
</dbReference>
<protein>
    <recommendedName>
        <fullName evidence="2">FAS1 domain-containing protein</fullName>
    </recommendedName>
</protein>
<reference evidence="3" key="1">
    <citation type="submission" date="2019-07" db="EMBL/GenBank/DDBJ databases">
        <title>Annotation for the trematode Paragonimus miyazaki's.</title>
        <authorList>
            <person name="Choi Y.-J."/>
        </authorList>
    </citation>
    <scope>NUCLEOTIDE SEQUENCE</scope>
    <source>
        <strain evidence="3">Japan</strain>
    </source>
</reference>
<dbReference type="GO" id="GO:0050839">
    <property type="term" value="F:cell adhesion molecule binding"/>
    <property type="evidence" value="ECO:0007669"/>
    <property type="project" value="TreeGrafter"/>
</dbReference>
<evidence type="ECO:0000259" key="2">
    <source>
        <dbReference type="PROSITE" id="PS50213"/>
    </source>
</evidence>
<evidence type="ECO:0000313" key="4">
    <source>
        <dbReference type="Proteomes" id="UP000822476"/>
    </source>
</evidence>
<dbReference type="InterPro" id="IPR000782">
    <property type="entry name" value="FAS1_domain"/>
</dbReference>
<dbReference type="GO" id="GO:0005615">
    <property type="term" value="C:extracellular space"/>
    <property type="evidence" value="ECO:0007669"/>
    <property type="project" value="TreeGrafter"/>
</dbReference>
<dbReference type="AlphaFoldDB" id="A0A8S9Z8J0"/>
<dbReference type="Gene3D" id="2.30.180.10">
    <property type="entry name" value="FAS1 domain"/>
    <property type="match status" value="3"/>
</dbReference>
<name>A0A8S9Z8J0_9TREM</name>
<accession>A0A8S9Z8J0</accession>
<sequence>MILWMVVLGLGVPVSYSQLPNRPPDPRNYDNFEVAKKNMAENMCPYLSRDGKQLPVVCWMCTFPYGMQPNNRYVYDCCPGYERSALIDNKCVQMERSWKNIPGYLKDKGNVKTAIALTTNTAIPDLVSETSKKVYTVFVPKEDDDITTSEADYTGRDNSARMLVAEGRYYSNGFKNGQTIKNENSVDMKITSYSNGLVFLECRMFLSMDHETVNGIVHFTDGALPATGRYPTVLSRLMAEPDLSQFTQALPQDLRAELDKKDSYKWFTVFAPTNDAWSEMANSLPSGKVTSELARQLVIDKLICSGAITQKSSPLGPTKANNFLQLTVTRDGKPALIDDCSKEVPFSRKDLMSGTGVVHVIEKPVNYLIVMDLSETLSCLSRDTQLGLARAASELNSCHGITKSKANVILLPDEHAFEWLLSNKDNYGESQRMEQESKYKCNVYAYHMLTPTASGMGYSNQRSFGQEQRFKTDYRAPNGENTFVSSIFVRERDGNKLNFNSAVAKTKNPIKFRDGQIYPVQRFNFPPETTMVQIMKNEGNMQEIVTKIESTGIQQEFNQMNGKVLFLAPIDSGWRTRDLENAYSNVQTRKLLLLHTIPHTLFGGENGFLQPSTVFTVNSMLPDRGGGSIKLIIKRQPDGNTFIGHSELPEAFWAMVLKWNKVGTDGVVWIIDWPIKCPDTIC</sequence>
<dbReference type="EMBL" id="JTDE01000186">
    <property type="protein sequence ID" value="KAF7262050.1"/>
    <property type="molecule type" value="Genomic_DNA"/>
</dbReference>